<dbReference type="OrthoDB" id="3637927at2"/>
<feature type="compositionally biased region" description="Pro residues" evidence="1">
    <location>
        <begin position="65"/>
        <end position="76"/>
    </location>
</feature>
<protein>
    <submittedName>
        <fullName evidence="3">Uncharacterized protein</fullName>
    </submittedName>
</protein>
<keyword evidence="2" id="KW-1133">Transmembrane helix</keyword>
<reference evidence="3 4" key="1">
    <citation type="submission" date="2016-07" db="EMBL/GenBank/DDBJ databases">
        <title>Draft genome sequence of Prauserella sp. YIM 121212, isolated from alkaline soil.</title>
        <authorList>
            <person name="Ruckert C."/>
            <person name="Albersmeier A."/>
            <person name="Jiang C.-L."/>
            <person name="Jiang Y."/>
            <person name="Kalinowski J."/>
            <person name="Schneider O."/>
            <person name="Winkler A."/>
            <person name="Zotchev S.B."/>
        </authorList>
    </citation>
    <scope>NUCLEOTIDE SEQUENCE [LARGE SCALE GENOMIC DNA]</scope>
    <source>
        <strain evidence="3 4">YIM 121212</strain>
    </source>
</reference>
<comment type="caution">
    <text evidence="3">The sequence shown here is derived from an EMBL/GenBank/DDBJ whole genome shotgun (WGS) entry which is preliminary data.</text>
</comment>
<evidence type="ECO:0000256" key="1">
    <source>
        <dbReference type="SAM" id="MobiDB-lite"/>
    </source>
</evidence>
<gene>
    <name evidence="3" type="ORF">BA062_33275</name>
</gene>
<dbReference type="EMBL" id="MASU01000017">
    <property type="protein sequence ID" value="PXY20131.1"/>
    <property type="molecule type" value="Genomic_DNA"/>
</dbReference>
<feature type="region of interest" description="Disordered" evidence="1">
    <location>
        <begin position="31"/>
        <end position="114"/>
    </location>
</feature>
<evidence type="ECO:0000313" key="3">
    <source>
        <dbReference type="EMBL" id="PXY20131.1"/>
    </source>
</evidence>
<sequence>MLWLFGQIWLWLLISFALGAGLTALLFRRPSRQRPYERHSPPLAAPPPAEEEATRHLPTVGALPPVVPDASEPPPDLGHQEGTLPPRRAWHVRNEWPDEDDAAASEDRQSRRGG</sequence>
<keyword evidence="2" id="KW-0812">Transmembrane</keyword>
<accession>A0A318LHZ5</accession>
<keyword evidence="4" id="KW-1185">Reference proteome</keyword>
<keyword evidence="2" id="KW-0472">Membrane</keyword>
<proteinExistence type="predicted"/>
<dbReference type="Proteomes" id="UP000247892">
    <property type="component" value="Unassembled WGS sequence"/>
</dbReference>
<dbReference type="AlphaFoldDB" id="A0A318LHZ5"/>
<organism evidence="3 4">
    <name type="scientific">Prauserella flavalba</name>
    <dbReference type="NCBI Taxonomy" id="1477506"/>
    <lineage>
        <taxon>Bacteria</taxon>
        <taxon>Bacillati</taxon>
        <taxon>Actinomycetota</taxon>
        <taxon>Actinomycetes</taxon>
        <taxon>Pseudonocardiales</taxon>
        <taxon>Pseudonocardiaceae</taxon>
        <taxon>Prauserella</taxon>
    </lineage>
</organism>
<dbReference type="RefSeq" id="WP_110343208.1">
    <property type="nucleotide sequence ID" value="NZ_JBHVKT010000033.1"/>
</dbReference>
<evidence type="ECO:0000313" key="4">
    <source>
        <dbReference type="Proteomes" id="UP000247892"/>
    </source>
</evidence>
<name>A0A318LHZ5_9PSEU</name>
<feature type="transmembrane region" description="Helical" evidence="2">
    <location>
        <begin position="6"/>
        <end position="27"/>
    </location>
</feature>
<feature type="compositionally biased region" description="Basic and acidic residues" evidence="1">
    <location>
        <begin position="105"/>
        <end position="114"/>
    </location>
</feature>
<evidence type="ECO:0000256" key="2">
    <source>
        <dbReference type="SAM" id="Phobius"/>
    </source>
</evidence>